<proteinExistence type="predicted"/>
<name>A0AAW0WQ75_CHEQU</name>
<keyword evidence="1" id="KW-1133">Transmembrane helix</keyword>
<evidence type="ECO:0000313" key="2">
    <source>
        <dbReference type="EMBL" id="KAK8729391.1"/>
    </source>
</evidence>
<gene>
    <name evidence="2" type="ORF">OTU49_008804</name>
</gene>
<accession>A0AAW0WQ75</accession>
<dbReference type="EMBL" id="JARKIK010000068">
    <property type="protein sequence ID" value="KAK8729391.1"/>
    <property type="molecule type" value="Genomic_DNA"/>
</dbReference>
<dbReference type="AlphaFoldDB" id="A0AAW0WQ75"/>
<feature type="transmembrane region" description="Helical" evidence="1">
    <location>
        <begin position="46"/>
        <end position="66"/>
    </location>
</feature>
<protein>
    <submittedName>
        <fullName evidence="2">Uncharacterized protein</fullName>
    </submittedName>
</protein>
<evidence type="ECO:0000313" key="3">
    <source>
        <dbReference type="Proteomes" id="UP001445076"/>
    </source>
</evidence>
<dbReference type="Proteomes" id="UP001445076">
    <property type="component" value="Unassembled WGS sequence"/>
</dbReference>
<keyword evidence="3" id="KW-1185">Reference proteome</keyword>
<organism evidence="2 3">
    <name type="scientific">Cherax quadricarinatus</name>
    <name type="common">Australian red claw crayfish</name>
    <dbReference type="NCBI Taxonomy" id="27406"/>
    <lineage>
        <taxon>Eukaryota</taxon>
        <taxon>Metazoa</taxon>
        <taxon>Ecdysozoa</taxon>
        <taxon>Arthropoda</taxon>
        <taxon>Crustacea</taxon>
        <taxon>Multicrustacea</taxon>
        <taxon>Malacostraca</taxon>
        <taxon>Eumalacostraca</taxon>
        <taxon>Eucarida</taxon>
        <taxon>Decapoda</taxon>
        <taxon>Pleocyemata</taxon>
        <taxon>Astacidea</taxon>
        <taxon>Parastacoidea</taxon>
        <taxon>Parastacidae</taxon>
        <taxon>Cherax</taxon>
    </lineage>
</organism>
<sequence>MLLTVLSASDWMQADVSRHSRLLPLHVFLCMSALHMPPTIPEENFLMLHAVILLDNIVFMLIHVLTRKHRNSNLSSEALFLIKIFTHFFILPSSIAFSYSLGILFLKYAVSMIHSVVAVPFIKIHDTVLQFNPNN</sequence>
<keyword evidence="1" id="KW-0812">Transmembrane</keyword>
<keyword evidence="1" id="KW-0472">Membrane</keyword>
<comment type="caution">
    <text evidence="2">The sequence shown here is derived from an EMBL/GenBank/DDBJ whole genome shotgun (WGS) entry which is preliminary data.</text>
</comment>
<evidence type="ECO:0000256" key="1">
    <source>
        <dbReference type="SAM" id="Phobius"/>
    </source>
</evidence>
<reference evidence="2 3" key="1">
    <citation type="journal article" date="2024" name="BMC Genomics">
        <title>Genome assembly of redclaw crayfish (Cherax quadricarinatus) provides insights into its immune adaptation and hypoxia tolerance.</title>
        <authorList>
            <person name="Liu Z."/>
            <person name="Zheng J."/>
            <person name="Li H."/>
            <person name="Fang K."/>
            <person name="Wang S."/>
            <person name="He J."/>
            <person name="Zhou D."/>
            <person name="Weng S."/>
            <person name="Chi M."/>
            <person name="Gu Z."/>
            <person name="He J."/>
            <person name="Li F."/>
            <person name="Wang M."/>
        </authorList>
    </citation>
    <scope>NUCLEOTIDE SEQUENCE [LARGE SCALE GENOMIC DNA]</scope>
    <source>
        <strain evidence="2">ZL_2023a</strain>
    </source>
</reference>
<feature type="transmembrane region" description="Helical" evidence="1">
    <location>
        <begin position="78"/>
        <end position="99"/>
    </location>
</feature>